<reference evidence="2 3" key="1">
    <citation type="submission" date="2019-04" db="EMBL/GenBank/DDBJ databases">
        <title>Kribbella sp. NEAU-THZ 27 nov., a novel actinomycete isolated from soil.</title>
        <authorList>
            <person name="Duan L."/>
        </authorList>
    </citation>
    <scope>NUCLEOTIDE SEQUENCE [LARGE SCALE GENOMIC DNA]</scope>
    <source>
        <strain evidence="3">NEAU-THZ27</strain>
    </source>
</reference>
<dbReference type="AlphaFoldDB" id="A0A4U3LVM7"/>
<feature type="compositionally biased region" description="Basic and acidic residues" evidence="1">
    <location>
        <begin position="78"/>
        <end position="94"/>
    </location>
</feature>
<evidence type="ECO:0000313" key="3">
    <source>
        <dbReference type="Proteomes" id="UP000305836"/>
    </source>
</evidence>
<sequence length="94" mass="10070">MGDATYEIRVAGAVPDQDLLDMGAVPLAVDQVNTVVYSIPDQSALYGLLARLRALGIEVVEVRRILDSVAESASAAESAERIDDDPGRGDDERR</sequence>
<dbReference type="RefSeq" id="WP_137255115.1">
    <property type="nucleotide sequence ID" value="NZ_JBHSPQ010000001.1"/>
</dbReference>
<gene>
    <name evidence="2" type="ORF">FDA38_17750</name>
</gene>
<name>A0A4U3LVM7_9ACTN</name>
<proteinExistence type="predicted"/>
<keyword evidence="3" id="KW-1185">Reference proteome</keyword>
<evidence type="ECO:0000313" key="2">
    <source>
        <dbReference type="EMBL" id="TKK80175.1"/>
    </source>
</evidence>
<dbReference type="Proteomes" id="UP000305836">
    <property type="component" value="Unassembled WGS sequence"/>
</dbReference>
<feature type="region of interest" description="Disordered" evidence="1">
    <location>
        <begin position="70"/>
        <end position="94"/>
    </location>
</feature>
<dbReference type="EMBL" id="SZPZ01000002">
    <property type="protein sequence ID" value="TKK80175.1"/>
    <property type="molecule type" value="Genomic_DNA"/>
</dbReference>
<organism evidence="2 3">
    <name type="scientific">Kribbella jiaozuonensis</name>
    <dbReference type="NCBI Taxonomy" id="2575441"/>
    <lineage>
        <taxon>Bacteria</taxon>
        <taxon>Bacillati</taxon>
        <taxon>Actinomycetota</taxon>
        <taxon>Actinomycetes</taxon>
        <taxon>Propionibacteriales</taxon>
        <taxon>Kribbellaceae</taxon>
        <taxon>Kribbella</taxon>
    </lineage>
</organism>
<protein>
    <submittedName>
        <fullName evidence="2">Uncharacterized protein</fullName>
    </submittedName>
</protein>
<evidence type="ECO:0000256" key="1">
    <source>
        <dbReference type="SAM" id="MobiDB-lite"/>
    </source>
</evidence>
<dbReference type="OrthoDB" id="4828421at2"/>
<accession>A0A4U3LVM7</accession>
<comment type="caution">
    <text evidence="2">The sequence shown here is derived from an EMBL/GenBank/DDBJ whole genome shotgun (WGS) entry which is preliminary data.</text>
</comment>